<dbReference type="SMART" id="SM00345">
    <property type="entry name" value="HTH_GNTR"/>
    <property type="match status" value="1"/>
</dbReference>
<dbReference type="AlphaFoldDB" id="A0A927JCY9"/>
<comment type="caution">
    <text evidence="5">The sequence shown here is derived from an EMBL/GenBank/DDBJ whole genome shotgun (WGS) entry which is preliminary data.</text>
</comment>
<dbReference type="PRINTS" id="PR00035">
    <property type="entry name" value="HTHGNTR"/>
</dbReference>
<dbReference type="Proteomes" id="UP000642993">
    <property type="component" value="Unassembled WGS sequence"/>
</dbReference>
<dbReference type="GO" id="GO:0003700">
    <property type="term" value="F:DNA-binding transcription factor activity"/>
    <property type="evidence" value="ECO:0007669"/>
    <property type="project" value="InterPro"/>
</dbReference>
<reference evidence="5" key="1">
    <citation type="submission" date="2020-09" db="EMBL/GenBank/DDBJ databases">
        <title>Hoyosella lacisalsi sp. nov., a halotolerant actinobacterium isolated from soil of Lake Gudzhirganskoe.</title>
        <authorList>
            <person name="Yang Q."/>
            <person name="Guo P.Y."/>
            <person name="Liu S.W."/>
            <person name="Li F.N."/>
            <person name="Sun C.H."/>
        </authorList>
    </citation>
    <scope>NUCLEOTIDE SEQUENCE</scope>
    <source>
        <strain evidence="5">G463</strain>
    </source>
</reference>
<dbReference type="InterPro" id="IPR008920">
    <property type="entry name" value="TF_FadR/GntR_C"/>
</dbReference>
<evidence type="ECO:0000256" key="3">
    <source>
        <dbReference type="ARBA" id="ARBA00023163"/>
    </source>
</evidence>
<dbReference type="CDD" id="cd07377">
    <property type="entry name" value="WHTH_GntR"/>
    <property type="match status" value="1"/>
</dbReference>
<dbReference type="InterPro" id="IPR036390">
    <property type="entry name" value="WH_DNA-bd_sf"/>
</dbReference>
<keyword evidence="3" id="KW-0804">Transcription</keyword>
<dbReference type="EMBL" id="JACYWE010000005">
    <property type="protein sequence ID" value="MBD8506761.1"/>
    <property type="molecule type" value="Genomic_DNA"/>
</dbReference>
<dbReference type="InterPro" id="IPR000524">
    <property type="entry name" value="Tscrpt_reg_HTH_GntR"/>
</dbReference>
<evidence type="ECO:0000256" key="2">
    <source>
        <dbReference type="ARBA" id="ARBA00023125"/>
    </source>
</evidence>
<dbReference type="PANTHER" id="PTHR43537">
    <property type="entry name" value="TRANSCRIPTIONAL REGULATOR, GNTR FAMILY"/>
    <property type="match status" value="1"/>
</dbReference>
<dbReference type="Pfam" id="PF00392">
    <property type="entry name" value="GntR"/>
    <property type="match status" value="1"/>
</dbReference>
<organism evidence="5 6">
    <name type="scientific">Lolliginicoccus lacisalsi</name>
    <dbReference type="NCBI Taxonomy" id="2742202"/>
    <lineage>
        <taxon>Bacteria</taxon>
        <taxon>Bacillati</taxon>
        <taxon>Actinomycetota</taxon>
        <taxon>Actinomycetes</taxon>
        <taxon>Mycobacteriales</taxon>
        <taxon>Hoyosellaceae</taxon>
        <taxon>Lolliginicoccus</taxon>
    </lineage>
</organism>
<keyword evidence="1" id="KW-0805">Transcription regulation</keyword>
<accession>A0A927JCY9</accession>
<dbReference type="GO" id="GO:0003677">
    <property type="term" value="F:DNA binding"/>
    <property type="evidence" value="ECO:0007669"/>
    <property type="project" value="UniProtKB-KW"/>
</dbReference>
<dbReference type="InterPro" id="IPR036388">
    <property type="entry name" value="WH-like_DNA-bd_sf"/>
</dbReference>
<dbReference type="InterPro" id="IPR011711">
    <property type="entry name" value="GntR_C"/>
</dbReference>
<keyword evidence="2" id="KW-0238">DNA-binding</keyword>
<dbReference type="PROSITE" id="PS50949">
    <property type="entry name" value="HTH_GNTR"/>
    <property type="match status" value="1"/>
</dbReference>
<name>A0A927JCY9_9ACTN</name>
<dbReference type="Gene3D" id="1.10.10.10">
    <property type="entry name" value="Winged helix-like DNA-binding domain superfamily/Winged helix DNA-binding domain"/>
    <property type="match status" value="1"/>
</dbReference>
<dbReference type="SUPFAM" id="SSF46785">
    <property type="entry name" value="Winged helix' DNA-binding domain"/>
    <property type="match status" value="1"/>
</dbReference>
<protein>
    <submittedName>
        <fullName evidence="5">FadR family transcriptional regulator</fullName>
    </submittedName>
</protein>
<keyword evidence="6" id="KW-1185">Reference proteome</keyword>
<dbReference type="Pfam" id="PF07729">
    <property type="entry name" value="FCD"/>
    <property type="match status" value="1"/>
</dbReference>
<dbReference type="PANTHER" id="PTHR43537:SF24">
    <property type="entry name" value="GLUCONATE OPERON TRANSCRIPTIONAL REPRESSOR"/>
    <property type="match status" value="1"/>
</dbReference>
<dbReference type="SUPFAM" id="SSF48008">
    <property type="entry name" value="GntR ligand-binding domain-like"/>
    <property type="match status" value="1"/>
</dbReference>
<evidence type="ECO:0000313" key="6">
    <source>
        <dbReference type="Proteomes" id="UP000642993"/>
    </source>
</evidence>
<feature type="domain" description="HTH gntR-type" evidence="4">
    <location>
        <begin position="9"/>
        <end position="77"/>
    </location>
</feature>
<evidence type="ECO:0000313" key="5">
    <source>
        <dbReference type="EMBL" id="MBD8506761.1"/>
    </source>
</evidence>
<dbReference type="Gene3D" id="1.20.120.530">
    <property type="entry name" value="GntR ligand-binding domain-like"/>
    <property type="match status" value="1"/>
</dbReference>
<proteinExistence type="predicted"/>
<dbReference type="SMART" id="SM00895">
    <property type="entry name" value="FCD"/>
    <property type="match status" value="1"/>
</dbReference>
<gene>
    <name evidence="5" type="ORF">HT102_09705</name>
</gene>
<evidence type="ECO:0000256" key="1">
    <source>
        <dbReference type="ARBA" id="ARBA00023015"/>
    </source>
</evidence>
<evidence type="ECO:0000259" key="4">
    <source>
        <dbReference type="PROSITE" id="PS50949"/>
    </source>
</evidence>
<sequence>MDIAPVARAAVSDTVFAALVDEILSGRAAPGDALPSERELAVAFAVNRHAIREALKRVQQVGLIRIAQGGKTRIEDWRHTAGLEVLHALAISGAVPADRVLRDILALRATVAADAALLCATTATGDELARVLATADGYPAGPATVAELTSADLAFWEAVIDGTHNIAFRLGLNTLVSGISAIGVERIPALVTEYADRDNHLALARLIADRDGDRAKALTERLLAPILEP</sequence>
<dbReference type="RefSeq" id="WP_192039228.1">
    <property type="nucleotide sequence ID" value="NZ_JACYWE010000005.1"/>
</dbReference>